<keyword evidence="4" id="KW-1185">Reference proteome</keyword>
<dbReference type="PANTHER" id="PTHR30143">
    <property type="entry name" value="ACID HYDRATASE"/>
    <property type="match status" value="1"/>
</dbReference>
<comment type="caution">
    <text evidence="3">The sequence shown here is derived from an EMBL/GenBank/DDBJ whole genome shotgun (WGS) entry which is preliminary data.</text>
</comment>
<dbReference type="PANTHER" id="PTHR30143:SF0">
    <property type="entry name" value="2-KETO-4-PENTENOATE HYDRATASE"/>
    <property type="match status" value="1"/>
</dbReference>
<evidence type="ECO:0000256" key="1">
    <source>
        <dbReference type="ARBA" id="ARBA00023239"/>
    </source>
</evidence>
<dbReference type="GO" id="GO:0005737">
    <property type="term" value="C:cytoplasm"/>
    <property type="evidence" value="ECO:0007669"/>
    <property type="project" value="TreeGrafter"/>
</dbReference>
<dbReference type="RefSeq" id="WP_181761818.1">
    <property type="nucleotide sequence ID" value="NZ_BMCR01000005.1"/>
</dbReference>
<dbReference type="InterPro" id="IPR050772">
    <property type="entry name" value="Hydratase-Decarb/MhpD_sf"/>
</dbReference>
<dbReference type="SUPFAM" id="SSF56529">
    <property type="entry name" value="FAH"/>
    <property type="match status" value="1"/>
</dbReference>
<reference evidence="3 4" key="1">
    <citation type="submission" date="2020-07" db="EMBL/GenBank/DDBJ databases">
        <authorList>
            <person name="Li M."/>
        </authorList>
    </citation>
    <scope>NUCLEOTIDE SEQUENCE [LARGE SCALE GENOMIC DNA]</scope>
    <source>
        <strain evidence="3 4">DSM 23284</strain>
    </source>
</reference>
<dbReference type="GO" id="GO:0008684">
    <property type="term" value="F:2-oxopent-4-enoate hydratase activity"/>
    <property type="evidence" value="ECO:0007669"/>
    <property type="project" value="TreeGrafter"/>
</dbReference>
<reference evidence="3 4" key="2">
    <citation type="submission" date="2020-08" db="EMBL/GenBank/DDBJ databases">
        <title>Stappia taiwanensis sp. nov., isolated from a coastal thermal spring.</title>
        <authorList>
            <person name="Kampfer P."/>
        </authorList>
    </citation>
    <scope>NUCLEOTIDE SEQUENCE [LARGE SCALE GENOMIC DNA]</scope>
    <source>
        <strain evidence="3 4">DSM 23284</strain>
    </source>
</reference>
<organism evidence="3 4">
    <name type="scientific">Stappia taiwanensis</name>
    <dbReference type="NCBI Taxonomy" id="992267"/>
    <lineage>
        <taxon>Bacteria</taxon>
        <taxon>Pseudomonadati</taxon>
        <taxon>Pseudomonadota</taxon>
        <taxon>Alphaproteobacteria</taxon>
        <taxon>Hyphomicrobiales</taxon>
        <taxon>Stappiaceae</taxon>
        <taxon>Stappia</taxon>
    </lineage>
</organism>
<dbReference type="Gene3D" id="3.90.850.10">
    <property type="entry name" value="Fumarylacetoacetase-like, C-terminal domain"/>
    <property type="match status" value="1"/>
</dbReference>
<keyword evidence="3" id="KW-0378">Hydrolase</keyword>
<dbReference type="Pfam" id="PF01557">
    <property type="entry name" value="FAA_hydrolase"/>
    <property type="match status" value="1"/>
</dbReference>
<dbReference type="Proteomes" id="UP000559404">
    <property type="component" value="Unassembled WGS sequence"/>
</dbReference>
<protein>
    <submittedName>
        <fullName evidence="3">Fumarylacetoacetate hydrolase family protein</fullName>
    </submittedName>
</protein>
<dbReference type="InterPro" id="IPR011234">
    <property type="entry name" value="Fumarylacetoacetase-like_C"/>
</dbReference>
<sequence>MLTETQETVASALLAAARDCAPIDPVAPALGPGATLDDAYAVQDRITETGLSAGRRLVGRKIGLTSTAVQAQLGVDQPDYGMLFADMEYVDGQDIPMTGLIQPKVEAEIAFVLDRDLAAPDTTISELTRAIDHAVPALEIVDSRIRDWKIGILDTVADNASSGLFVLGTRPVRLADLDLELCGMVLERAGQPVSFGAGAACMGNPLVAALWLVRKMAAVGRPLKAGEVILSGALGPMVPARPGDAFRASIAGLGSVATRFTPPETV</sequence>
<dbReference type="AlphaFoldDB" id="A0A838Y363"/>
<feature type="domain" description="Fumarylacetoacetase-like C-terminal" evidence="2">
    <location>
        <begin position="78"/>
        <end position="260"/>
    </location>
</feature>
<dbReference type="InterPro" id="IPR036663">
    <property type="entry name" value="Fumarylacetoacetase_C_sf"/>
</dbReference>
<evidence type="ECO:0000313" key="4">
    <source>
        <dbReference type="Proteomes" id="UP000559404"/>
    </source>
</evidence>
<dbReference type="GO" id="GO:0016787">
    <property type="term" value="F:hydrolase activity"/>
    <property type="evidence" value="ECO:0007669"/>
    <property type="project" value="UniProtKB-KW"/>
</dbReference>
<evidence type="ECO:0000259" key="2">
    <source>
        <dbReference type="Pfam" id="PF01557"/>
    </source>
</evidence>
<name>A0A838Y363_9HYPH</name>
<keyword evidence="1" id="KW-0456">Lyase</keyword>
<evidence type="ECO:0000313" key="3">
    <source>
        <dbReference type="EMBL" id="MBA4613624.1"/>
    </source>
</evidence>
<dbReference type="EMBL" id="JACEON010000021">
    <property type="protein sequence ID" value="MBA4613624.1"/>
    <property type="molecule type" value="Genomic_DNA"/>
</dbReference>
<proteinExistence type="predicted"/>
<gene>
    <name evidence="3" type="ORF">H1W37_18355</name>
</gene>
<accession>A0A838Y363</accession>